<dbReference type="AlphaFoldDB" id="A0AAV3Z0V1"/>
<dbReference type="Proteomes" id="UP000735302">
    <property type="component" value="Unassembled WGS sequence"/>
</dbReference>
<keyword evidence="2" id="KW-1185">Reference proteome</keyword>
<comment type="caution">
    <text evidence="1">The sequence shown here is derived from an EMBL/GenBank/DDBJ whole genome shotgun (WGS) entry which is preliminary data.</text>
</comment>
<evidence type="ECO:0000313" key="2">
    <source>
        <dbReference type="Proteomes" id="UP000735302"/>
    </source>
</evidence>
<accession>A0AAV3Z0V1</accession>
<sequence length="143" mass="16038">MIIMVTSPSALACPPGTVSKVRCQSITNYSDGEDLTSATAAQSVSVYRLSTRADRSERGTKYCTFPPMGNNSFRYRTLHCTKQVSYVFQRGKGPSHSCQNQLTTLRSRAQWMQQFMCPTIHVWKHSCFFGAKADQVACNFHLV</sequence>
<evidence type="ECO:0000313" key="1">
    <source>
        <dbReference type="EMBL" id="GFN88397.1"/>
    </source>
</evidence>
<gene>
    <name evidence="1" type="ORF">PoB_001490300</name>
</gene>
<protein>
    <recommendedName>
        <fullName evidence="3">Secreted protein</fullName>
    </recommendedName>
</protein>
<dbReference type="EMBL" id="BLXT01001848">
    <property type="protein sequence ID" value="GFN88397.1"/>
    <property type="molecule type" value="Genomic_DNA"/>
</dbReference>
<reference evidence="1 2" key="1">
    <citation type="journal article" date="2021" name="Elife">
        <title>Chloroplast acquisition without the gene transfer in kleptoplastic sea slugs, Plakobranchus ocellatus.</title>
        <authorList>
            <person name="Maeda T."/>
            <person name="Takahashi S."/>
            <person name="Yoshida T."/>
            <person name="Shimamura S."/>
            <person name="Takaki Y."/>
            <person name="Nagai Y."/>
            <person name="Toyoda A."/>
            <person name="Suzuki Y."/>
            <person name="Arimoto A."/>
            <person name="Ishii H."/>
            <person name="Satoh N."/>
            <person name="Nishiyama T."/>
            <person name="Hasebe M."/>
            <person name="Maruyama T."/>
            <person name="Minagawa J."/>
            <person name="Obokata J."/>
            <person name="Shigenobu S."/>
        </authorList>
    </citation>
    <scope>NUCLEOTIDE SEQUENCE [LARGE SCALE GENOMIC DNA]</scope>
</reference>
<evidence type="ECO:0008006" key="3">
    <source>
        <dbReference type="Google" id="ProtNLM"/>
    </source>
</evidence>
<organism evidence="1 2">
    <name type="scientific">Plakobranchus ocellatus</name>
    <dbReference type="NCBI Taxonomy" id="259542"/>
    <lineage>
        <taxon>Eukaryota</taxon>
        <taxon>Metazoa</taxon>
        <taxon>Spiralia</taxon>
        <taxon>Lophotrochozoa</taxon>
        <taxon>Mollusca</taxon>
        <taxon>Gastropoda</taxon>
        <taxon>Heterobranchia</taxon>
        <taxon>Euthyneura</taxon>
        <taxon>Panpulmonata</taxon>
        <taxon>Sacoglossa</taxon>
        <taxon>Placobranchoidea</taxon>
        <taxon>Plakobranchidae</taxon>
        <taxon>Plakobranchus</taxon>
    </lineage>
</organism>
<name>A0AAV3Z0V1_9GAST</name>
<proteinExistence type="predicted"/>